<dbReference type="InterPro" id="IPR050570">
    <property type="entry name" value="Cell_wall_metabolism_enzyme"/>
</dbReference>
<feature type="domain" description="M23ase beta-sheet core" evidence="2">
    <location>
        <begin position="80"/>
        <end position="179"/>
    </location>
</feature>
<reference evidence="4 5" key="1">
    <citation type="submission" date="2018-12" db="EMBL/GenBank/DDBJ databases">
        <title>The whole draft genome of Aquabacterium sp. SJQ9.</title>
        <authorList>
            <person name="Sun L."/>
            <person name="Gao X."/>
            <person name="Chen W."/>
            <person name="Huang K."/>
        </authorList>
    </citation>
    <scope>NUCLEOTIDE SEQUENCE [LARGE SCALE GENOMIC DNA]</scope>
    <source>
        <strain evidence="4 5">SJQ9</strain>
    </source>
</reference>
<proteinExistence type="predicted"/>
<dbReference type="InterPro" id="IPR011055">
    <property type="entry name" value="Dup_hybrid_motif"/>
</dbReference>
<dbReference type="GO" id="GO:0004222">
    <property type="term" value="F:metalloendopeptidase activity"/>
    <property type="evidence" value="ECO:0007669"/>
    <property type="project" value="TreeGrafter"/>
</dbReference>
<evidence type="ECO:0000259" key="3">
    <source>
        <dbReference type="Pfam" id="PF07589"/>
    </source>
</evidence>
<dbReference type="PANTHER" id="PTHR21666">
    <property type="entry name" value="PEPTIDASE-RELATED"/>
    <property type="match status" value="1"/>
</dbReference>
<dbReference type="InterPro" id="IPR016047">
    <property type="entry name" value="M23ase_b-sheet_dom"/>
</dbReference>
<organism evidence="4 5">
    <name type="scientific">Aquabacterium soli</name>
    <dbReference type="NCBI Taxonomy" id="2493092"/>
    <lineage>
        <taxon>Bacteria</taxon>
        <taxon>Pseudomonadati</taxon>
        <taxon>Pseudomonadota</taxon>
        <taxon>Betaproteobacteria</taxon>
        <taxon>Burkholderiales</taxon>
        <taxon>Aquabacterium</taxon>
    </lineage>
</organism>
<sequence>MVIQPATVARSLYAAAALALSASAHAVQFISPLGGQPFKDWTIVNYVDTNPGPGVSDYLGGIYSYNGHDAIDFTLPNFAAMNRDVPVFAAAAGTVVSVHDGEYDQCSWAAPCGNNPNYITIDHGGGITTQYLHLAKGSVDVAVGQTVTAGQTIGLVGSSGLSTDPHLHFAVFENGQVVDTYQDPAKWWVSPLPYAGDQRGILDSGVSNHLPTNTEWTYRPPEAGAFEPNTGARAFMWVNFFGTNSGDTIDFIWRRPDGTQVGKSAWNVAEYSFARWAASFMLPEDPALGLWSVDFRINGTVLVSETFAVGAVPEPQTYALMAAGLMVVGGTLLRRKKG</sequence>
<dbReference type="Pfam" id="PF01551">
    <property type="entry name" value="Peptidase_M23"/>
    <property type="match status" value="1"/>
</dbReference>
<feature type="domain" description="Ice-binding protein C-terminal" evidence="3">
    <location>
        <begin position="311"/>
        <end position="335"/>
    </location>
</feature>
<evidence type="ECO:0000256" key="1">
    <source>
        <dbReference type="SAM" id="SignalP"/>
    </source>
</evidence>
<keyword evidence="1" id="KW-0732">Signal</keyword>
<name>A0A426V7N4_9BURK</name>
<comment type="caution">
    <text evidence="4">The sequence shown here is derived from an EMBL/GenBank/DDBJ whole genome shotgun (WGS) entry which is preliminary data.</text>
</comment>
<dbReference type="CDD" id="cd12797">
    <property type="entry name" value="M23_peptidase"/>
    <property type="match status" value="1"/>
</dbReference>
<dbReference type="RefSeq" id="WP_125244763.1">
    <property type="nucleotide sequence ID" value="NZ_RSED01000017.1"/>
</dbReference>
<dbReference type="EMBL" id="RSED01000017">
    <property type="protein sequence ID" value="RRS02946.1"/>
    <property type="molecule type" value="Genomic_DNA"/>
</dbReference>
<protein>
    <submittedName>
        <fullName evidence="4">PEP-CTERM sorting domain-containing protein</fullName>
    </submittedName>
</protein>
<evidence type="ECO:0000313" key="4">
    <source>
        <dbReference type="EMBL" id="RRS02946.1"/>
    </source>
</evidence>
<feature type="chain" id="PRO_5019492281" evidence="1">
    <location>
        <begin position="27"/>
        <end position="338"/>
    </location>
</feature>
<dbReference type="SUPFAM" id="SSF51261">
    <property type="entry name" value="Duplicated hybrid motif"/>
    <property type="match status" value="1"/>
</dbReference>
<dbReference type="PANTHER" id="PTHR21666:SF270">
    <property type="entry name" value="MUREIN HYDROLASE ACTIVATOR ENVC"/>
    <property type="match status" value="1"/>
</dbReference>
<dbReference type="NCBIfam" id="TIGR02595">
    <property type="entry name" value="PEP_CTERM"/>
    <property type="match status" value="1"/>
</dbReference>
<keyword evidence="5" id="KW-1185">Reference proteome</keyword>
<dbReference type="AlphaFoldDB" id="A0A426V7N4"/>
<evidence type="ECO:0000313" key="5">
    <source>
        <dbReference type="Proteomes" id="UP000269265"/>
    </source>
</evidence>
<feature type="signal peptide" evidence="1">
    <location>
        <begin position="1"/>
        <end position="26"/>
    </location>
</feature>
<dbReference type="OrthoDB" id="9800107at2"/>
<accession>A0A426V7N4</accession>
<dbReference type="InterPro" id="IPR013424">
    <property type="entry name" value="Ice-binding_C"/>
</dbReference>
<dbReference type="Pfam" id="PF07589">
    <property type="entry name" value="PEP-CTERM"/>
    <property type="match status" value="1"/>
</dbReference>
<evidence type="ECO:0000259" key="2">
    <source>
        <dbReference type="Pfam" id="PF01551"/>
    </source>
</evidence>
<gene>
    <name evidence="4" type="ORF">EIP75_18380</name>
</gene>
<dbReference type="Proteomes" id="UP000269265">
    <property type="component" value="Unassembled WGS sequence"/>
</dbReference>
<dbReference type="Gene3D" id="2.70.70.10">
    <property type="entry name" value="Glucose Permease (Domain IIA)"/>
    <property type="match status" value="1"/>
</dbReference>